<evidence type="ECO:0000313" key="2">
    <source>
        <dbReference type="Proteomes" id="UP001140562"/>
    </source>
</evidence>
<organism evidence="1 2">
    <name type="scientific">Didymella glomerata</name>
    <dbReference type="NCBI Taxonomy" id="749621"/>
    <lineage>
        <taxon>Eukaryota</taxon>
        <taxon>Fungi</taxon>
        <taxon>Dikarya</taxon>
        <taxon>Ascomycota</taxon>
        <taxon>Pezizomycotina</taxon>
        <taxon>Dothideomycetes</taxon>
        <taxon>Pleosporomycetidae</taxon>
        <taxon>Pleosporales</taxon>
        <taxon>Pleosporineae</taxon>
        <taxon>Didymellaceae</taxon>
        <taxon>Didymella</taxon>
    </lineage>
</organism>
<sequence length="264" mass="29813">MMGGDFRHGQSDSEVPFYPHPKSNIEEFYFTMCQFDSAALEYLISCTFDLKRFEYGAGGCCTDEAAYEAKIILKALAEHARDSLEYLVLSHFAYQEEEATVRGFIDNEKDRPTEADLSMFTKLRSLSADWAMLWPELSSQPAIIDCGNGGRSEVIGLSCTPLDIRDILPETLENLHLTGIFDPEEWEGVVGPLTATNEETPDLTMDKIRVDGRVQNKVTYVDERTLVEVGGWNDNEQKMIFGGGDKAWMKRTWTTHALFDGHGW</sequence>
<keyword evidence="2" id="KW-1185">Reference proteome</keyword>
<reference evidence="1" key="1">
    <citation type="submission" date="2022-10" db="EMBL/GenBank/DDBJ databases">
        <title>Tapping the CABI collections for fungal endophytes: first genome assemblies for Collariella, Neodidymelliopsis, Ascochyta clinopodiicola, Didymella pomorum, Didymosphaeria variabile, Neocosmospora piperis and Neocucurbitaria cava.</title>
        <authorList>
            <person name="Hill R."/>
        </authorList>
    </citation>
    <scope>NUCLEOTIDE SEQUENCE</scope>
    <source>
        <strain evidence="1">IMI 360193</strain>
    </source>
</reference>
<dbReference type="AlphaFoldDB" id="A0A9W9C026"/>
<evidence type="ECO:0000313" key="1">
    <source>
        <dbReference type="EMBL" id="KAJ4336809.1"/>
    </source>
</evidence>
<accession>A0A9W9C026</accession>
<protein>
    <submittedName>
        <fullName evidence="1">Uncharacterized protein</fullName>
    </submittedName>
</protein>
<dbReference type="EMBL" id="JAPEUV010000045">
    <property type="protein sequence ID" value="KAJ4336809.1"/>
    <property type="molecule type" value="Genomic_DNA"/>
</dbReference>
<gene>
    <name evidence="1" type="ORF">N0V87_005204</name>
</gene>
<comment type="caution">
    <text evidence="1">The sequence shown here is derived from an EMBL/GenBank/DDBJ whole genome shotgun (WGS) entry which is preliminary data.</text>
</comment>
<dbReference type="OrthoDB" id="5304354at2759"/>
<dbReference type="Proteomes" id="UP001140562">
    <property type="component" value="Unassembled WGS sequence"/>
</dbReference>
<proteinExistence type="predicted"/>
<name>A0A9W9C026_9PLEO</name>